<feature type="domain" description="FAD dependent oxidoreductase" evidence="8">
    <location>
        <begin position="9"/>
        <end position="426"/>
    </location>
</feature>
<dbReference type="EMBL" id="PQXL01000569">
    <property type="protein sequence ID" value="THV44835.1"/>
    <property type="molecule type" value="Genomic_DNA"/>
</dbReference>
<dbReference type="GO" id="GO:0003884">
    <property type="term" value="F:D-amino-acid oxidase activity"/>
    <property type="evidence" value="ECO:0007669"/>
    <property type="project" value="InterPro"/>
</dbReference>
<evidence type="ECO:0000256" key="3">
    <source>
        <dbReference type="ARBA" id="ARBA00022630"/>
    </source>
</evidence>
<evidence type="ECO:0000256" key="2">
    <source>
        <dbReference type="ARBA" id="ARBA00006730"/>
    </source>
</evidence>
<evidence type="ECO:0000313" key="10">
    <source>
        <dbReference type="Proteomes" id="UP000308671"/>
    </source>
</evidence>
<evidence type="ECO:0000256" key="4">
    <source>
        <dbReference type="ARBA" id="ARBA00022827"/>
    </source>
</evidence>
<feature type="region of interest" description="Disordered" evidence="7">
    <location>
        <begin position="75"/>
        <end position="100"/>
    </location>
</feature>
<keyword evidence="10" id="KW-1185">Reference proteome</keyword>
<evidence type="ECO:0000256" key="6">
    <source>
        <dbReference type="PIRSR" id="PIRSR000189-1"/>
    </source>
</evidence>
<dbReference type="GO" id="GO:0005737">
    <property type="term" value="C:cytoplasm"/>
    <property type="evidence" value="ECO:0007669"/>
    <property type="project" value="TreeGrafter"/>
</dbReference>
<dbReference type="GO" id="GO:0019478">
    <property type="term" value="P:D-amino acid catabolic process"/>
    <property type="evidence" value="ECO:0007669"/>
    <property type="project" value="TreeGrafter"/>
</dbReference>
<dbReference type="Gene3D" id="3.40.50.720">
    <property type="entry name" value="NAD(P)-binding Rossmann-like Domain"/>
    <property type="match status" value="2"/>
</dbReference>
<keyword evidence="4 6" id="KW-0274">FAD</keyword>
<feature type="binding site" evidence="6">
    <location>
        <position position="299"/>
    </location>
    <ligand>
        <name>D-dopa</name>
        <dbReference type="ChEBI" id="CHEBI:149689"/>
    </ligand>
</feature>
<accession>A0A4S8QNW1</accession>
<dbReference type="AlphaFoldDB" id="A0A4S8QNW1"/>
<organism evidence="9 10">
    <name type="scientific">Botrytis galanthina</name>
    <dbReference type="NCBI Taxonomy" id="278940"/>
    <lineage>
        <taxon>Eukaryota</taxon>
        <taxon>Fungi</taxon>
        <taxon>Dikarya</taxon>
        <taxon>Ascomycota</taxon>
        <taxon>Pezizomycotina</taxon>
        <taxon>Leotiomycetes</taxon>
        <taxon>Helotiales</taxon>
        <taxon>Sclerotiniaceae</taxon>
        <taxon>Botrytis</taxon>
    </lineage>
</organism>
<dbReference type="Proteomes" id="UP000308671">
    <property type="component" value="Unassembled WGS sequence"/>
</dbReference>
<feature type="binding site" evidence="6">
    <location>
        <position position="362"/>
    </location>
    <ligand>
        <name>D-dopa</name>
        <dbReference type="ChEBI" id="CHEBI:149689"/>
    </ligand>
</feature>
<comment type="similarity">
    <text evidence="2">Belongs to the DAMOX/DASOX family.</text>
</comment>
<proteinExistence type="inferred from homology"/>
<feature type="binding site" evidence="6">
    <location>
        <position position="250"/>
    </location>
    <ligand>
        <name>FAD</name>
        <dbReference type="ChEBI" id="CHEBI:57692"/>
    </ligand>
</feature>
<dbReference type="Gene3D" id="3.30.9.10">
    <property type="entry name" value="D-Amino Acid Oxidase, subunit A, domain 2"/>
    <property type="match status" value="1"/>
</dbReference>
<dbReference type="Pfam" id="PF01266">
    <property type="entry name" value="DAO"/>
    <property type="match status" value="1"/>
</dbReference>
<dbReference type="InterPro" id="IPR006076">
    <property type="entry name" value="FAD-dep_OxRdtase"/>
</dbReference>
<name>A0A4S8QNW1_9HELO</name>
<evidence type="ECO:0000313" key="9">
    <source>
        <dbReference type="EMBL" id="THV44835.1"/>
    </source>
</evidence>
<comment type="caution">
    <text evidence="9">The sequence shown here is derived from an EMBL/GenBank/DDBJ whole genome shotgun (WGS) entry which is preliminary data.</text>
</comment>
<gene>
    <name evidence="9" type="ORF">BGAL_0570g00020</name>
</gene>
<dbReference type="InterPro" id="IPR006181">
    <property type="entry name" value="D-amino_acid_oxidase_CS"/>
</dbReference>
<evidence type="ECO:0000256" key="1">
    <source>
        <dbReference type="ARBA" id="ARBA00001974"/>
    </source>
</evidence>
<sequence length="431" mass="46813">MTSPTTKNILILGGGISGLQTAVSLLDSSSDNQTPEYRINLTLLAKHLPGDKSETYCSPWAGADWRSHAAKPGTCSGCMEGQGGKGKGKGDEGKEKDKDERLRKWEERTYRKWKSMILENGDGKGAIGKEMGMAITPSIYYLGSTYHGAEIDEAGVWFEDVVGGYRELDVGLEENKLKGSLGEGVRKGVQFETVCVDVDVYLGYLVHRIEQLGGRIIRGEIETKEGLEGVVRGCREMLAGEKIDVLINCTGLSAAHFVGKEEAEKMFPVRGQVLLVKGETRVCKTFVGDLGERGDELLYVIPRPGSGRSVVGGVKEANTWNAKPDHELSSRIIQRLEDIGWAEDLQNEKGEIEVLDTYVGFRPGRKGGARVEIEGKNGEGDDGRDVEGGGKGSAKKIEGVYVIHNYGHASGGYQSSIGCAEEVVELVRRLE</sequence>
<feature type="binding site" evidence="6">
    <location>
        <position position="231"/>
    </location>
    <ligand>
        <name>FAD</name>
        <dbReference type="ChEBI" id="CHEBI:57692"/>
    </ligand>
</feature>
<keyword evidence="5" id="KW-0560">Oxidoreductase</keyword>
<dbReference type="PANTHER" id="PTHR11530">
    <property type="entry name" value="D-AMINO ACID OXIDASE"/>
    <property type="match status" value="1"/>
</dbReference>
<dbReference type="SUPFAM" id="SSF54373">
    <property type="entry name" value="FAD-linked reductases, C-terminal domain"/>
    <property type="match status" value="1"/>
</dbReference>
<dbReference type="OrthoDB" id="2015447at2759"/>
<protein>
    <recommendedName>
        <fullName evidence="8">FAD dependent oxidoreductase domain-containing protein</fullName>
    </recommendedName>
</protein>
<evidence type="ECO:0000256" key="5">
    <source>
        <dbReference type="ARBA" id="ARBA00023002"/>
    </source>
</evidence>
<dbReference type="PIRSF" id="PIRSF000189">
    <property type="entry name" value="D-aa_oxidase"/>
    <property type="match status" value="1"/>
</dbReference>
<dbReference type="GO" id="GO:0071949">
    <property type="term" value="F:FAD binding"/>
    <property type="evidence" value="ECO:0007669"/>
    <property type="project" value="InterPro"/>
</dbReference>
<feature type="compositionally biased region" description="Basic and acidic residues" evidence="7">
    <location>
        <begin position="88"/>
        <end position="100"/>
    </location>
</feature>
<dbReference type="SUPFAM" id="SSF51971">
    <property type="entry name" value="Nucleotide-binding domain"/>
    <property type="match status" value="1"/>
</dbReference>
<dbReference type="InterPro" id="IPR023209">
    <property type="entry name" value="DAO"/>
</dbReference>
<keyword evidence="3" id="KW-0285">Flavoprotein</keyword>
<reference evidence="9 10" key="1">
    <citation type="submission" date="2017-12" db="EMBL/GenBank/DDBJ databases">
        <title>Comparative genomics of Botrytis spp.</title>
        <authorList>
            <person name="Valero-Jimenez C.A."/>
            <person name="Tapia P."/>
            <person name="Veloso J."/>
            <person name="Silva-Moreno E."/>
            <person name="Staats M."/>
            <person name="Valdes J.H."/>
            <person name="Van Kan J.A.L."/>
        </authorList>
    </citation>
    <scope>NUCLEOTIDE SEQUENCE [LARGE SCALE GENOMIC DNA]</scope>
    <source>
        <strain evidence="9 10">MUCL435</strain>
    </source>
</reference>
<evidence type="ECO:0000256" key="7">
    <source>
        <dbReference type="SAM" id="MobiDB-lite"/>
    </source>
</evidence>
<dbReference type="PROSITE" id="PS00677">
    <property type="entry name" value="DAO"/>
    <property type="match status" value="1"/>
</dbReference>
<comment type="cofactor">
    <cofactor evidence="1 6">
        <name>FAD</name>
        <dbReference type="ChEBI" id="CHEBI:57692"/>
    </cofactor>
</comment>
<evidence type="ECO:0000259" key="8">
    <source>
        <dbReference type="Pfam" id="PF01266"/>
    </source>
</evidence>
<dbReference type="PANTHER" id="PTHR11530:SF16">
    <property type="entry name" value="D-AMINO ACID OXIDASE (AFU_ORTHOLOGUE AFUA_5G11290)"/>
    <property type="match status" value="1"/>
</dbReference>